<feature type="transmembrane region" description="Helical" evidence="6">
    <location>
        <begin position="31"/>
        <end position="49"/>
    </location>
</feature>
<feature type="transmembrane region" description="Helical" evidence="6">
    <location>
        <begin position="306"/>
        <end position="326"/>
    </location>
</feature>
<sequence>MPINETLVKLISSAKISYWLKILTKFLSLELALQSLGFASGILIIRTLSKEEYAYFTVANAMQAVINVLCNSGITIGLTSIGGKVWQDKYRFGQIINTSIRLRNYLAIPAATVITPILLWILISNGSSLIYAILIILAILVELYLYLYISVFQISLNLQSLFNKVQQHNLIGGLTRLILISSSSYTNALNAAIALWISTIASGVNYWFLKKSTQKLFDPQAPPNQEYIEELTKIFKYRFPSTLFFAVRGQISIWIITFFGSNQNIAEIGALSRLEVLFSIFLSLVQNMIVPSLSRCQSISIFRKRYAILVFLSLSLSSILLLFSYLFPEVLLWILGKNYSYLVHELFWSILSTIIGMTNNLSLSVNSSKGWVKDSWLGIPLTLLTQIFVVLFCNLSTVKGVIIFGIFSQIPGLMVNLYMNYQGLCQKPNYYFDS</sequence>
<comment type="subcellular location">
    <subcellularLocation>
        <location evidence="1">Cell membrane</location>
        <topology evidence="1">Multi-pass membrane protein</topology>
    </subcellularLocation>
</comment>
<dbReference type="InterPro" id="IPR050833">
    <property type="entry name" value="Poly_Biosynth_Transport"/>
</dbReference>
<gene>
    <name evidence="7" type="ORF">PN451_10440</name>
</gene>
<dbReference type="Proteomes" id="UP001211249">
    <property type="component" value="Unassembled WGS sequence"/>
</dbReference>
<feature type="transmembrane region" description="Helical" evidence="6">
    <location>
        <begin position="102"/>
        <end position="123"/>
    </location>
</feature>
<accession>A0ABT5AIB3</accession>
<feature type="transmembrane region" description="Helical" evidence="6">
    <location>
        <begin position="243"/>
        <end position="261"/>
    </location>
</feature>
<dbReference type="RefSeq" id="WP_271796067.1">
    <property type="nucleotide sequence ID" value="NZ_JAQMUC010000059.1"/>
</dbReference>
<feature type="transmembrane region" description="Helical" evidence="6">
    <location>
        <begin position="276"/>
        <end position="294"/>
    </location>
</feature>
<organism evidence="7 8">
    <name type="scientific">Dolichospermum planctonicum CS-1226</name>
    <dbReference type="NCBI Taxonomy" id="3021751"/>
    <lineage>
        <taxon>Bacteria</taxon>
        <taxon>Bacillati</taxon>
        <taxon>Cyanobacteriota</taxon>
        <taxon>Cyanophyceae</taxon>
        <taxon>Nostocales</taxon>
        <taxon>Aphanizomenonaceae</taxon>
        <taxon>Dolichospermum</taxon>
        <taxon>Dolichospermum planctonicum</taxon>
    </lineage>
</organism>
<feature type="transmembrane region" description="Helical" evidence="6">
    <location>
        <begin position="129"/>
        <end position="149"/>
    </location>
</feature>
<keyword evidence="4 6" id="KW-1133">Transmembrane helix</keyword>
<evidence type="ECO:0000256" key="2">
    <source>
        <dbReference type="ARBA" id="ARBA00022475"/>
    </source>
</evidence>
<evidence type="ECO:0000313" key="8">
    <source>
        <dbReference type="Proteomes" id="UP001211249"/>
    </source>
</evidence>
<keyword evidence="5 6" id="KW-0472">Membrane</keyword>
<dbReference type="EMBL" id="JAQMUC010000059">
    <property type="protein sequence ID" value="MDB9536241.1"/>
    <property type="molecule type" value="Genomic_DNA"/>
</dbReference>
<evidence type="ECO:0000256" key="1">
    <source>
        <dbReference type="ARBA" id="ARBA00004651"/>
    </source>
</evidence>
<protein>
    <submittedName>
        <fullName evidence="7">Polysaccharide biosynthesis protein</fullName>
    </submittedName>
</protein>
<evidence type="ECO:0000256" key="5">
    <source>
        <dbReference type="ARBA" id="ARBA00023136"/>
    </source>
</evidence>
<keyword evidence="8" id="KW-1185">Reference proteome</keyword>
<dbReference type="PANTHER" id="PTHR30250">
    <property type="entry name" value="PST FAMILY PREDICTED COLANIC ACID TRANSPORTER"/>
    <property type="match status" value="1"/>
</dbReference>
<evidence type="ECO:0000256" key="6">
    <source>
        <dbReference type="SAM" id="Phobius"/>
    </source>
</evidence>
<comment type="caution">
    <text evidence="7">The sequence shown here is derived from an EMBL/GenBank/DDBJ whole genome shotgun (WGS) entry which is preliminary data.</text>
</comment>
<evidence type="ECO:0000313" key="7">
    <source>
        <dbReference type="EMBL" id="MDB9536241.1"/>
    </source>
</evidence>
<proteinExistence type="predicted"/>
<feature type="transmembrane region" description="Helical" evidence="6">
    <location>
        <begin position="401"/>
        <end position="419"/>
    </location>
</feature>
<feature type="transmembrane region" description="Helical" evidence="6">
    <location>
        <begin position="375"/>
        <end position="395"/>
    </location>
</feature>
<reference evidence="7 8" key="1">
    <citation type="submission" date="2023-01" db="EMBL/GenBank/DDBJ databases">
        <title>Genomes from the Australian National Cyanobacteria Reference Collection.</title>
        <authorList>
            <person name="Willis A."/>
            <person name="Lee E.M.F."/>
        </authorList>
    </citation>
    <scope>NUCLEOTIDE SEQUENCE [LARGE SCALE GENOMIC DNA]</scope>
    <source>
        <strain evidence="7 8">CS-1226</strain>
    </source>
</reference>
<dbReference type="PANTHER" id="PTHR30250:SF11">
    <property type="entry name" value="O-ANTIGEN TRANSPORTER-RELATED"/>
    <property type="match status" value="1"/>
</dbReference>
<keyword evidence="3 6" id="KW-0812">Transmembrane</keyword>
<feature type="transmembrane region" description="Helical" evidence="6">
    <location>
        <begin position="346"/>
        <end position="363"/>
    </location>
</feature>
<feature type="transmembrane region" description="Helical" evidence="6">
    <location>
        <begin position="61"/>
        <end position="81"/>
    </location>
</feature>
<evidence type="ECO:0000256" key="3">
    <source>
        <dbReference type="ARBA" id="ARBA00022692"/>
    </source>
</evidence>
<name>A0ABT5AIB3_9CYAN</name>
<evidence type="ECO:0000256" key="4">
    <source>
        <dbReference type="ARBA" id="ARBA00022989"/>
    </source>
</evidence>
<keyword evidence="2" id="KW-1003">Cell membrane</keyword>